<evidence type="ECO:0000313" key="2">
    <source>
        <dbReference type="EMBL" id="PXZ03720.1"/>
    </source>
</evidence>
<proteinExistence type="predicted"/>
<feature type="transmembrane region" description="Helical" evidence="1">
    <location>
        <begin position="65"/>
        <end position="93"/>
    </location>
</feature>
<evidence type="ECO:0000313" key="3">
    <source>
        <dbReference type="Proteomes" id="UP000247932"/>
    </source>
</evidence>
<organism evidence="2 3">
    <name type="scientific">Gilliamella apicola</name>
    <dbReference type="NCBI Taxonomy" id="1196095"/>
    <lineage>
        <taxon>Bacteria</taxon>
        <taxon>Pseudomonadati</taxon>
        <taxon>Pseudomonadota</taxon>
        <taxon>Gammaproteobacteria</taxon>
        <taxon>Orbales</taxon>
        <taxon>Orbaceae</taxon>
        <taxon>Gilliamella</taxon>
    </lineage>
</organism>
<feature type="transmembrane region" description="Helical" evidence="1">
    <location>
        <begin position="7"/>
        <end position="28"/>
    </location>
</feature>
<keyword evidence="3" id="KW-1185">Reference proteome</keyword>
<dbReference type="AlphaFoldDB" id="A0A2V4DSS1"/>
<name>A0A2V4DSS1_9GAMM</name>
<feature type="transmembrane region" description="Helical" evidence="1">
    <location>
        <begin position="105"/>
        <end position="134"/>
    </location>
</feature>
<evidence type="ECO:0000256" key="1">
    <source>
        <dbReference type="SAM" id="Phobius"/>
    </source>
</evidence>
<gene>
    <name evidence="2" type="ORF">DKK70_15995</name>
</gene>
<keyword evidence="1" id="KW-1133">Transmembrane helix</keyword>
<protein>
    <submittedName>
        <fullName evidence="2">Uncharacterized protein</fullName>
    </submittedName>
</protein>
<dbReference type="EMBL" id="QGLR01000018">
    <property type="protein sequence ID" value="PXZ03720.1"/>
    <property type="molecule type" value="Genomic_DNA"/>
</dbReference>
<reference evidence="2 3" key="1">
    <citation type="submission" date="2018-05" db="EMBL/GenBank/DDBJ databases">
        <title>Reference genomes for bee gut microbiota database.</title>
        <authorList>
            <person name="Ellegaard K.M."/>
        </authorList>
    </citation>
    <scope>NUCLEOTIDE SEQUENCE [LARGE SCALE GENOMIC DNA]</scope>
    <source>
        <strain evidence="2 3">ESL0182</strain>
    </source>
</reference>
<sequence>MKTVNLFIIVLFNFIGGLLSYLWCYRFFIRKHGTPELYYLVFYGMCYFYLILISIWILNKIKKTFALISIGVITGTVITFISWMVTPFILGIYKGATLNIEGFFIYLFITLLITLNFIIYPIVLLCCRYSFLWIEKRVKRFKRN</sequence>
<feature type="transmembrane region" description="Helical" evidence="1">
    <location>
        <begin position="40"/>
        <end position="58"/>
    </location>
</feature>
<comment type="caution">
    <text evidence="2">The sequence shown here is derived from an EMBL/GenBank/DDBJ whole genome shotgun (WGS) entry which is preliminary data.</text>
</comment>
<keyword evidence="1" id="KW-0812">Transmembrane</keyword>
<accession>A0A2V4DSS1</accession>
<dbReference type="Proteomes" id="UP000247932">
    <property type="component" value="Unassembled WGS sequence"/>
</dbReference>
<keyword evidence="1" id="KW-0472">Membrane</keyword>